<feature type="transmembrane region" description="Helical" evidence="1">
    <location>
        <begin position="154"/>
        <end position="174"/>
    </location>
</feature>
<reference evidence="3" key="1">
    <citation type="submission" date="2020-04" db="EMBL/GenBank/DDBJ databases">
        <authorList>
            <person name="Beauchamp P."/>
            <person name="Lattanzi R."/>
            <person name="Bidaburu M."/>
            <person name="Columbini C."/>
            <person name="Evard R."/>
            <person name="Fitzgerald S."/>
            <person name="Lopez A.J."/>
            <person name="Braley A."/>
            <person name="Ettinger A.-S.H."/>
            <person name="Anders K.R."/>
            <person name="Garlena R.A."/>
            <person name="Russell D.A."/>
            <person name="Pope W.H."/>
            <person name="Jacobs-Sera D."/>
            <person name="Hatfull G.F."/>
        </authorList>
    </citation>
    <scope>NUCLEOTIDE SEQUENCE [LARGE SCALE GENOMIC DNA]</scope>
</reference>
<feature type="transmembrane region" description="Helical" evidence="1">
    <location>
        <begin position="106"/>
        <end position="127"/>
    </location>
</feature>
<evidence type="ECO:0000256" key="1">
    <source>
        <dbReference type="SAM" id="Phobius"/>
    </source>
</evidence>
<proteinExistence type="predicted"/>
<feature type="transmembrane region" description="Helical" evidence="1">
    <location>
        <begin position="186"/>
        <end position="206"/>
    </location>
</feature>
<dbReference type="Proteomes" id="UP000501459">
    <property type="component" value="Segment"/>
</dbReference>
<feature type="transmembrane region" description="Helical" evidence="1">
    <location>
        <begin position="39"/>
        <end position="55"/>
    </location>
</feature>
<protein>
    <submittedName>
        <fullName evidence="2">Membrane protein</fullName>
    </submittedName>
</protein>
<dbReference type="GeneID" id="60324909"/>
<dbReference type="KEGG" id="vg:60324909"/>
<name>A0A6M3SWJ3_9CAUD</name>
<feature type="transmembrane region" description="Helical" evidence="1">
    <location>
        <begin position="212"/>
        <end position="234"/>
    </location>
</feature>
<keyword evidence="1" id="KW-0472">Membrane</keyword>
<sequence>MSRIWDCLYSDLVPFAAVAIATLSLTIRRTAWRVPGERGATLAVLLLGLGAYLVSDATPIGDWLYPYTGAGYVDTFLGNLCWIGGLVALLHHVFHRLAEHDERVEIFDALLRWPITLVVPLMLAAMYSSHPLALAPVPDIGDAPADLPLVVYRALYYGLLAYLCGLLLRALLIVRREGTRECRRAATVYMVSAATILGGLCTRVLSYVHGLGWMHAISPVTRCCAVIGVAAAAAGSWDVKRRKLNATPCAEDASVSRIECDGRPDSMRS</sequence>
<gene>
    <name evidence="2" type="primary">45</name>
    <name evidence="2" type="ORF">SEA_MARKPHEW_45</name>
</gene>
<keyword evidence="1" id="KW-1133">Transmembrane helix</keyword>
<evidence type="ECO:0000313" key="2">
    <source>
        <dbReference type="EMBL" id="QJD50345.1"/>
    </source>
</evidence>
<evidence type="ECO:0000313" key="3">
    <source>
        <dbReference type="Proteomes" id="UP000501459"/>
    </source>
</evidence>
<organism evidence="2 3">
    <name type="scientific">Mycobacterium phage MarkPhew</name>
    <dbReference type="NCBI Taxonomy" id="2725625"/>
    <lineage>
        <taxon>Viruses</taxon>
        <taxon>Duplodnaviria</taxon>
        <taxon>Heunggongvirae</taxon>
        <taxon>Uroviricota</taxon>
        <taxon>Caudoviricetes</taxon>
        <taxon>Weiservirinae</taxon>
        <taxon>Anayavirus</taxon>
        <taxon>Anayavirus markphew</taxon>
    </lineage>
</organism>
<accession>A0A6M3SWJ3</accession>
<dbReference type="EMBL" id="MT310859">
    <property type="protein sequence ID" value="QJD50345.1"/>
    <property type="molecule type" value="Genomic_DNA"/>
</dbReference>
<feature type="transmembrane region" description="Helical" evidence="1">
    <location>
        <begin position="75"/>
        <end position="94"/>
    </location>
</feature>
<feature type="transmembrane region" description="Helical" evidence="1">
    <location>
        <begin position="12"/>
        <end position="27"/>
    </location>
</feature>
<keyword evidence="1" id="KW-0812">Transmembrane</keyword>
<dbReference type="RefSeq" id="YP_009953436.1">
    <property type="nucleotide sequence ID" value="NC_051622.1"/>
</dbReference>
<keyword evidence="3" id="KW-1185">Reference proteome</keyword>